<sequence length="141" mass="15645">MGSCAVDSVVCRGLSCDGVLGFSQPSAWGVRLARWPRPRRISDRSNKTLITILTSARQWFTSRTTPNTGREKATFRRVPNGRKVPVVRDPSRHRHCSSPAAPLIASWRPGSAANSGTTRSTRRDRRKLRLPARARCSGHGR</sequence>
<name>A0A1H9T1J7_9ACTN</name>
<evidence type="ECO:0000313" key="2">
    <source>
        <dbReference type="EMBL" id="SER90589.1"/>
    </source>
</evidence>
<gene>
    <name evidence="2" type="ORF">SAMN05443377_11755</name>
</gene>
<organism evidence="2 3">
    <name type="scientific">Propionibacterium cyclohexanicum</name>
    <dbReference type="NCBI Taxonomy" id="64702"/>
    <lineage>
        <taxon>Bacteria</taxon>
        <taxon>Bacillati</taxon>
        <taxon>Actinomycetota</taxon>
        <taxon>Actinomycetes</taxon>
        <taxon>Propionibacteriales</taxon>
        <taxon>Propionibacteriaceae</taxon>
        <taxon>Propionibacterium</taxon>
    </lineage>
</organism>
<proteinExistence type="predicted"/>
<dbReference type="Proteomes" id="UP000198815">
    <property type="component" value="Unassembled WGS sequence"/>
</dbReference>
<evidence type="ECO:0000313" key="3">
    <source>
        <dbReference type="Proteomes" id="UP000198815"/>
    </source>
</evidence>
<reference evidence="2 3" key="1">
    <citation type="submission" date="2016-10" db="EMBL/GenBank/DDBJ databases">
        <authorList>
            <person name="de Groot N.N."/>
        </authorList>
    </citation>
    <scope>NUCLEOTIDE SEQUENCE [LARGE SCALE GENOMIC DNA]</scope>
    <source>
        <strain evidence="2 3">DSM 16859</strain>
    </source>
</reference>
<feature type="compositionally biased region" description="Basic residues" evidence="1">
    <location>
        <begin position="120"/>
        <end position="141"/>
    </location>
</feature>
<evidence type="ECO:0000256" key="1">
    <source>
        <dbReference type="SAM" id="MobiDB-lite"/>
    </source>
</evidence>
<dbReference type="AlphaFoldDB" id="A0A1H9T1J7"/>
<feature type="region of interest" description="Disordered" evidence="1">
    <location>
        <begin position="83"/>
        <end position="141"/>
    </location>
</feature>
<dbReference type="EMBL" id="FOGZ01000017">
    <property type="protein sequence ID" value="SER90589.1"/>
    <property type="molecule type" value="Genomic_DNA"/>
</dbReference>
<keyword evidence="3" id="KW-1185">Reference proteome</keyword>
<protein>
    <submittedName>
        <fullName evidence="2">Uncharacterized protein</fullName>
    </submittedName>
</protein>
<accession>A0A1H9T1J7</accession>